<accession>A0AAE3LRL1</accession>
<comment type="caution">
    <text evidence="1">The sequence shown here is derived from an EMBL/GenBank/DDBJ whole genome shotgun (WGS) entry which is preliminary data.</text>
</comment>
<evidence type="ECO:0000313" key="2">
    <source>
        <dbReference type="Proteomes" id="UP001208041"/>
    </source>
</evidence>
<evidence type="ECO:0000313" key="1">
    <source>
        <dbReference type="EMBL" id="MCV6824564.1"/>
    </source>
</evidence>
<protein>
    <submittedName>
        <fullName evidence="1">Uncharacterized protein</fullName>
    </submittedName>
</protein>
<keyword evidence="2" id="KW-1185">Reference proteome</keyword>
<organism evidence="1 2">
    <name type="scientific">Halocynthiibacter halioticoli</name>
    <dbReference type="NCBI Taxonomy" id="2986804"/>
    <lineage>
        <taxon>Bacteria</taxon>
        <taxon>Pseudomonadati</taxon>
        <taxon>Pseudomonadota</taxon>
        <taxon>Alphaproteobacteria</taxon>
        <taxon>Rhodobacterales</taxon>
        <taxon>Paracoccaceae</taxon>
        <taxon>Halocynthiibacter</taxon>
    </lineage>
</organism>
<dbReference type="InterPro" id="IPR037050">
    <property type="entry name" value="DUF1254_sf"/>
</dbReference>
<dbReference type="EMBL" id="JAOYFC010000002">
    <property type="protein sequence ID" value="MCV6824564.1"/>
    <property type="molecule type" value="Genomic_DNA"/>
</dbReference>
<dbReference type="Gene3D" id="2.60.40.1610">
    <property type="entry name" value="Domain of unknown function DUF1254"/>
    <property type="match status" value="1"/>
</dbReference>
<dbReference type="RefSeq" id="WP_263953425.1">
    <property type="nucleotide sequence ID" value="NZ_JAOYFC010000002.1"/>
</dbReference>
<dbReference type="AlphaFoldDB" id="A0AAE3LRL1"/>
<dbReference type="SUPFAM" id="SSF160935">
    <property type="entry name" value="VPA0735-like"/>
    <property type="match status" value="1"/>
</dbReference>
<gene>
    <name evidence="1" type="ORF">OH136_08325</name>
</gene>
<name>A0AAE3LRL1_9RHOB</name>
<reference evidence="1" key="1">
    <citation type="submission" date="2022-10" db="EMBL/GenBank/DDBJ databases">
        <authorList>
            <person name="Yue Y."/>
        </authorList>
    </citation>
    <scope>NUCLEOTIDE SEQUENCE</scope>
    <source>
        <strain evidence="1">Z654</strain>
    </source>
</reference>
<dbReference type="Proteomes" id="UP001208041">
    <property type="component" value="Unassembled WGS sequence"/>
</dbReference>
<proteinExistence type="predicted"/>
<sequence>MADIGALGADKGKGGKYLPLHNDDETPVTEGYFELRTKTYEHWLLLQRSPESYGSAEGPVTEIKDGLNVYSYANAENPPEETFINISGVQHNTVRTNNADFFEEVHIELEYNPESAFAPEVLGTFASIGLKKR</sequence>